<sequence>MNVKMQTMSVYWLTKGNKIVTLHDHPGSCSILSANAKDILALPYMPD</sequence>
<proteinExistence type="predicted"/>
<name>A0A2P2QC27_RHIMU</name>
<reference evidence="1" key="1">
    <citation type="submission" date="2018-02" db="EMBL/GenBank/DDBJ databases">
        <title>Rhizophora mucronata_Transcriptome.</title>
        <authorList>
            <person name="Meera S.P."/>
            <person name="Sreeshan A."/>
            <person name="Augustine A."/>
        </authorList>
    </citation>
    <scope>NUCLEOTIDE SEQUENCE</scope>
    <source>
        <tissue evidence="1">Leaf</tissue>
    </source>
</reference>
<dbReference type="EMBL" id="GGEC01083995">
    <property type="protein sequence ID" value="MBX64479.1"/>
    <property type="molecule type" value="Transcribed_RNA"/>
</dbReference>
<accession>A0A2P2QC27</accession>
<evidence type="ECO:0000313" key="1">
    <source>
        <dbReference type="EMBL" id="MBX64479.1"/>
    </source>
</evidence>
<dbReference type="AlphaFoldDB" id="A0A2P2QC27"/>
<protein>
    <submittedName>
        <fullName evidence="1">Uncharacterized protein</fullName>
    </submittedName>
</protein>
<organism evidence="1">
    <name type="scientific">Rhizophora mucronata</name>
    <name type="common">Asiatic mangrove</name>
    <dbReference type="NCBI Taxonomy" id="61149"/>
    <lineage>
        <taxon>Eukaryota</taxon>
        <taxon>Viridiplantae</taxon>
        <taxon>Streptophyta</taxon>
        <taxon>Embryophyta</taxon>
        <taxon>Tracheophyta</taxon>
        <taxon>Spermatophyta</taxon>
        <taxon>Magnoliopsida</taxon>
        <taxon>eudicotyledons</taxon>
        <taxon>Gunneridae</taxon>
        <taxon>Pentapetalae</taxon>
        <taxon>rosids</taxon>
        <taxon>fabids</taxon>
        <taxon>Malpighiales</taxon>
        <taxon>Rhizophoraceae</taxon>
        <taxon>Rhizophora</taxon>
    </lineage>
</organism>